<evidence type="ECO:0000313" key="5">
    <source>
        <dbReference type="EMBL" id="MDA7085693.1"/>
    </source>
</evidence>
<dbReference type="InterPro" id="IPR008778">
    <property type="entry name" value="Pirin_C_dom"/>
</dbReference>
<evidence type="ECO:0000313" key="6">
    <source>
        <dbReference type="Proteomes" id="UP001212042"/>
    </source>
</evidence>
<dbReference type="CDD" id="cd02909">
    <property type="entry name" value="cupin_pirin_N"/>
    <property type="match status" value="1"/>
</dbReference>
<dbReference type="EMBL" id="JAQJZJ010000002">
    <property type="protein sequence ID" value="MDA7085693.1"/>
    <property type="molecule type" value="Genomic_DNA"/>
</dbReference>
<comment type="caution">
    <text evidence="5">The sequence shown here is derived from an EMBL/GenBank/DDBJ whole genome shotgun (WGS) entry which is preliminary data.</text>
</comment>
<evidence type="ECO:0000259" key="4">
    <source>
        <dbReference type="Pfam" id="PF05726"/>
    </source>
</evidence>
<feature type="domain" description="Pirin C-terminal" evidence="4">
    <location>
        <begin position="181"/>
        <end position="277"/>
    </location>
</feature>
<dbReference type="PANTHER" id="PTHR13903">
    <property type="entry name" value="PIRIN-RELATED"/>
    <property type="match status" value="1"/>
</dbReference>
<dbReference type="RefSeq" id="WP_271346624.1">
    <property type="nucleotide sequence ID" value="NZ_JAQJZJ010000002.1"/>
</dbReference>
<dbReference type="Pfam" id="PF05726">
    <property type="entry name" value="Pirin_C"/>
    <property type="match status" value="1"/>
</dbReference>
<accession>A0ABT4XBZ7</accession>
<dbReference type="InterPro" id="IPR011051">
    <property type="entry name" value="RmlC_Cupin_sf"/>
</dbReference>
<dbReference type="Proteomes" id="UP001212042">
    <property type="component" value="Unassembled WGS sequence"/>
</dbReference>
<gene>
    <name evidence="5" type="ORF">PH586_04715</name>
</gene>
<name>A0ABT4XBZ7_9PSED</name>
<dbReference type="PIRSF" id="PIRSF006232">
    <property type="entry name" value="Pirin"/>
    <property type="match status" value="1"/>
</dbReference>
<dbReference type="CDD" id="cd02247">
    <property type="entry name" value="cupin_pirin_C"/>
    <property type="match status" value="1"/>
</dbReference>
<evidence type="ECO:0000256" key="2">
    <source>
        <dbReference type="RuleBase" id="RU003457"/>
    </source>
</evidence>
<dbReference type="PANTHER" id="PTHR13903:SF8">
    <property type="entry name" value="PIRIN"/>
    <property type="match status" value="1"/>
</dbReference>
<feature type="domain" description="Pirin N-terminal" evidence="3">
    <location>
        <begin position="30"/>
        <end position="128"/>
    </location>
</feature>
<evidence type="ECO:0000256" key="1">
    <source>
        <dbReference type="ARBA" id="ARBA00008416"/>
    </source>
</evidence>
<sequence>MSANHNATGLLLIRPRQEDIAGQPILRPLPSAKCRSVGPFVFFDHILEQTYAPGRGLNIDQHPHIGLSTLTYLFEGQLQHKDSLGSDQLVKPGEVSWMTAGRAVAHIERTPATLQKTGSRLHGLQVWLALPAADEQGEPSYSHHPASKLPRSEAMGVQICLIAGTGFCLESPVTVSSPTLYAELKLAAGARLAIPAEHPERALYLIDGEALLDDQALPLRGLAVLPGGEAFTLSACGESHLVLIGGQPLGPRRIDWNFVASDPALIEQARERWRNNEWPKVPGETTRIELPR</sequence>
<proteinExistence type="inferred from homology"/>
<dbReference type="InterPro" id="IPR014710">
    <property type="entry name" value="RmlC-like_jellyroll"/>
</dbReference>
<comment type="similarity">
    <text evidence="1 2">Belongs to the pirin family.</text>
</comment>
<protein>
    <submittedName>
        <fullName evidence="5">Pirin family protein</fullName>
    </submittedName>
</protein>
<dbReference type="Gene3D" id="2.60.120.10">
    <property type="entry name" value="Jelly Rolls"/>
    <property type="match status" value="2"/>
</dbReference>
<dbReference type="Pfam" id="PF02678">
    <property type="entry name" value="Pirin"/>
    <property type="match status" value="1"/>
</dbReference>
<dbReference type="SUPFAM" id="SSF51182">
    <property type="entry name" value="RmlC-like cupins"/>
    <property type="match status" value="1"/>
</dbReference>
<dbReference type="InterPro" id="IPR012093">
    <property type="entry name" value="Pirin"/>
</dbReference>
<dbReference type="InterPro" id="IPR003829">
    <property type="entry name" value="Pirin_N_dom"/>
</dbReference>
<evidence type="ECO:0000259" key="3">
    <source>
        <dbReference type="Pfam" id="PF02678"/>
    </source>
</evidence>
<organism evidence="5 6">
    <name type="scientific">Pseudomonas aestuarii</name>
    <dbReference type="NCBI Taxonomy" id="3018340"/>
    <lineage>
        <taxon>Bacteria</taxon>
        <taxon>Pseudomonadati</taxon>
        <taxon>Pseudomonadota</taxon>
        <taxon>Gammaproteobacteria</taxon>
        <taxon>Pseudomonadales</taxon>
        <taxon>Pseudomonadaceae</taxon>
        <taxon>Pseudomonas</taxon>
    </lineage>
</organism>
<keyword evidence="6" id="KW-1185">Reference proteome</keyword>
<reference evidence="5 6" key="1">
    <citation type="submission" date="2023-01" db="EMBL/GenBank/DDBJ databases">
        <title>Pseudomonas SA3-5T sp. nov., isolated from tidal flat sediment.</title>
        <authorList>
            <person name="Kim H.S."/>
            <person name="Kim J.-S."/>
            <person name="Suh M.K."/>
            <person name="Eom M.K."/>
            <person name="Lee J.-S."/>
        </authorList>
    </citation>
    <scope>NUCLEOTIDE SEQUENCE [LARGE SCALE GENOMIC DNA]</scope>
    <source>
        <strain evidence="5 6">SA3-5</strain>
    </source>
</reference>